<sequence length="444" mass="50664">MIDIFSRLSFEGESLDAAFYRPQNAADSLLASELNKLAAQGDFDFSLQISDEFSERINLPTLDDLSSFKIELVVFNKARTEEDNYFFTIQGFLKNLESSEIVRSKNIFIYEDIVSFNTLTCNFTKWDLLKGSIQDKKNITLVDPRKIIKDYTGSQISHHHLFWVTPCTPENPDYLFSKWLEIATPKASMLLASEISVIDGNKYCSIKGGKTLDVQHDNHVMAITRDEHPHIHDALNWIFETSREVEIRHTLLCQRLSHNDLKKSEAWIGYISRTIKSSLSNSREDYKNHLLVKTGELLKAITDIRKTVSDETNKIIEKTSALTSALLRDASIAFVVATLRQTLVAKSIISKESASFLLVATAVWLATSILLTGYQNKIFIRTQIRFRRNWSKGLSSLIPERELKKISRRPIREAVENYGRIKNVIDFIYAVLILVILSMLVFGG</sequence>
<feature type="transmembrane region" description="Helical" evidence="1">
    <location>
        <begin position="424"/>
        <end position="443"/>
    </location>
</feature>
<dbReference type="RefSeq" id="WP_139225391.1">
    <property type="nucleotide sequence ID" value="NZ_FORC01000001.1"/>
</dbReference>
<accession>A0A1I3HX93</accession>
<dbReference type="AlphaFoldDB" id="A0A1I3HX93"/>
<keyword evidence="1" id="KW-1133">Transmembrane helix</keyword>
<evidence type="ECO:0000256" key="1">
    <source>
        <dbReference type="SAM" id="Phobius"/>
    </source>
</evidence>
<dbReference type="EMBL" id="FORC01000001">
    <property type="protein sequence ID" value="SFI40335.1"/>
    <property type="molecule type" value="Genomic_DNA"/>
</dbReference>
<keyword evidence="3" id="KW-1185">Reference proteome</keyword>
<evidence type="ECO:0000313" key="2">
    <source>
        <dbReference type="EMBL" id="SFI40335.1"/>
    </source>
</evidence>
<dbReference type="STRING" id="289370.SAMN05216602_1243"/>
<keyword evidence="1" id="KW-0812">Transmembrane</keyword>
<feature type="transmembrane region" description="Helical" evidence="1">
    <location>
        <begin position="354"/>
        <end position="374"/>
    </location>
</feature>
<proteinExistence type="predicted"/>
<gene>
    <name evidence="2" type="ORF">SAMN05216602_1243</name>
</gene>
<reference evidence="3" key="1">
    <citation type="submission" date="2016-10" db="EMBL/GenBank/DDBJ databases">
        <authorList>
            <person name="Varghese N."/>
            <person name="Submissions S."/>
        </authorList>
    </citation>
    <scope>NUCLEOTIDE SEQUENCE [LARGE SCALE GENOMIC DNA]</scope>
    <source>
        <strain evidence="3">LMG 22563</strain>
    </source>
</reference>
<evidence type="ECO:0000313" key="3">
    <source>
        <dbReference type="Proteomes" id="UP000183018"/>
    </source>
</evidence>
<dbReference type="Proteomes" id="UP000183018">
    <property type="component" value="Unassembled WGS sequence"/>
</dbReference>
<dbReference type="OrthoDB" id="6985396at2"/>
<keyword evidence="1" id="KW-0472">Membrane</keyword>
<protein>
    <submittedName>
        <fullName evidence="2">Uncharacterized protein</fullName>
    </submittedName>
</protein>
<organism evidence="2 3">
    <name type="scientific">Phytopseudomonas argentinensis</name>
    <dbReference type="NCBI Taxonomy" id="289370"/>
    <lineage>
        <taxon>Bacteria</taxon>
        <taxon>Pseudomonadati</taxon>
        <taxon>Pseudomonadota</taxon>
        <taxon>Gammaproteobacteria</taxon>
        <taxon>Pseudomonadales</taxon>
        <taxon>Pseudomonadaceae</taxon>
        <taxon>Phytopseudomonas</taxon>
    </lineage>
</organism>
<name>A0A1I3HX93_9GAMM</name>